<evidence type="ECO:0000313" key="3">
    <source>
        <dbReference type="Proteomes" id="UP001242368"/>
    </source>
</evidence>
<gene>
    <name evidence="2" type="ORF">QW060_18060</name>
</gene>
<keyword evidence="3" id="KW-1185">Reference proteome</keyword>
<dbReference type="RefSeq" id="WP_290364875.1">
    <property type="nucleotide sequence ID" value="NZ_JAUFQU010000009.1"/>
</dbReference>
<dbReference type="Proteomes" id="UP001242368">
    <property type="component" value="Unassembled WGS sequence"/>
</dbReference>
<sequence length="63" mass="6758">MVVPEVEVIGWRRRRRSTPGPGSPGGPPAAGGGNPPISVVKPSKHRRSGKIKNPYRTGKYGLR</sequence>
<evidence type="ECO:0000256" key="1">
    <source>
        <dbReference type="SAM" id="MobiDB-lite"/>
    </source>
</evidence>
<dbReference type="EMBL" id="JAUFQU010000009">
    <property type="protein sequence ID" value="MDN3708982.1"/>
    <property type="molecule type" value="Genomic_DNA"/>
</dbReference>
<accession>A0ABT8D116</accession>
<organism evidence="2 3">
    <name type="scientific">Paenimyroides ceti</name>
    <dbReference type="NCBI Taxonomy" id="395087"/>
    <lineage>
        <taxon>Bacteria</taxon>
        <taxon>Pseudomonadati</taxon>
        <taxon>Bacteroidota</taxon>
        <taxon>Flavobacteriia</taxon>
        <taxon>Flavobacteriales</taxon>
        <taxon>Flavobacteriaceae</taxon>
        <taxon>Paenimyroides</taxon>
    </lineage>
</organism>
<evidence type="ECO:0000313" key="2">
    <source>
        <dbReference type="EMBL" id="MDN3708982.1"/>
    </source>
</evidence>
<reference evidence="3" key="1">
    <citation type="journal article" date="2019" name="Int. J. Syst. Evol. Microbiol.">
        <title>The Global Catalogue of Microorganisms (GCM) 10K type strain sequencing project: providing services to taxonomists for standard genome sequencing and annotation.</title>
        <authorList>
            <consortium name="The Broad Institute Genomics Platform"/>
            <consortium name="The Broad Institute Genome Sequencing Center for Infectious Disease"/>
            <person name="Wu L."/>
            <person name="Ma J."/>
        </authorList>
    </citation>
    <scope>NUCLEOTIDE SEQUENCE [LARGE SCALE GENOMIC DNA]</scope>
    <source>
        <strain evidence="3">CECT 7184</strain>
    </source>
</reference>
<feature type="region of interest" description="Disordered" evidence="1">
    <location>
        <begin position="1"/>
        <end position="63"/>
    </location>
</feature>
<proteinExistence type="predicted"/>
<comment type="caution">
    <text evidence="2">The sequence shown here is derived from an EMBL/GenBank/DDBJ whole genome shotgun (WGS) entry which is preliminary data.</text>
</comment>
<protein>
    <submittedName>
        <fullName evidence="2">Uncharacterized protein</fullName>
    </submittedName>
</protein>
<name>A0ABT8D116_9FLAO</name>